<dbReference type="Proteomes" id="UP001066276">
    <property type="component" value="Chromosome 11"/>
</dbReference>
<gene>
    <name evidence="1" type="ORF">NDU88_000390</name>
</gene>
<comment type="caution">
    <text evidence="1">The sequence shown here is derived from an EMBL/GenBank/DDBJ whole genome shotgun (WGS) entry which is preliminary data.</text>
</comment>
<accession>A0AAV7L807</accession>
<evidence type="ECO:0000313" key="2">
    <source>
        <dbReference type="Proteomes" id="UP001066276"/>
    </source>
</evidence>
<keyword evidence="2" id="KW-1185">Reference proteome</keyword>
<proteinExistence type="predicted"/>
<reference evidence="1" key="1">
    <citation type="journal article" date="2022" name="bioRxiv">
        <title>Sequencing and chromosome-scale assembly of the giantPleurodeles waltlgenome.</title>
        <authorList>
            <person name="Brown T."/>
            <person name="Elewa A."/>
            <person name="Iarovenko S."/>
            <person name="Subramanian E."/>
            <person name="Araus A.J."/>
            <person name="Petzold A."/>
            <person name="Susuki M."/>
            <person name="Suzuki K.-i.T."/>
            <person name="Hayashi T."/>
            <person name="Toyoda A."/>
            <person name="Oliveira C."/>
            <person name="Osipova E."/>
            <person name="Leigh N.D."/>
            <person name="Simon A."/>
            <person name="Yun M.H."/>
        </authorList>
    </citation>
    <scope>NUCLEOTIDE SEQUENCE</scope>
    <source>
        <strain evidence="1">20211129_DDA</strain>
        <tissue evidence="1">Liver</tissue>
    </source>
</reference>
<name>A0AAV7L807_PLEWA</name>
<sequence length="117" mass="12607">MVQEGPLQSGLVGTTGREVVAPTLASYESSLEHGQGVNFSLPVRAFPALHILGRRVCPIRRGSRDTWVSCLCVMEVKDPVVLEAMVAMSVRQAHILPGVEVEAGGRPEFLSPEDRGL</sequence>
<evidence type="ECO:0000313" key="1">
    <source>
        <dbReference type="EMBL" id="KAJ1087203.1"/>
    </source>
</evidence>
<protein>
    <submittedName>
        <fullName evidence="1">Uncharacterized protein</fullName>
    </submittedName>
</protein>
<organism evidence="1 2">
    <name type="scientific">Pleurodeles waltl</name>
    <name type="common">Iberian ribbed newt</name>
    <dbReference type="NCBI Taxonomy" id="8319"/>
    <lineage>
        <taxon>Eukaryota</taxon>
        <taxon>Metazoa</taxon>
        <taxon>Chordata</taxon>
        <taxon>Craniata</taxon>
        <taxon>Vertebrata</taxon>
        <taxon>Euteleostomi</taxon>
        <taxon>Amphibia</taxon>
        <taxon>Batrachia</taxon>
        <taxon>Caudata</taxon>
        <taxon>Salamandroidea</taxon>
        <taxon>Salamandridae</taxon>
        <taxon>Pleurodelinae</taxon>
        <taxon>Pleurodeles</taxon>
    </lineage>
</organism>
<dbReference type="EMBL" id="JANPWB010000015">
    <property type="protein sequence ID" value="KAJ1087203.1"/>
    <property type="molecule type" value="Genomic_DNA"/>
</dbReference>
<dbReference type="AlphaFoldDB" id="A0AAV7L807"/>